<name>A0ACC2INT5_9PLEO</name>
<dbReference type="EMBL" id="JAPHNI010000082">
    <property type="protein sequence ID" value="KAJ8116709.1"/>
    <property type="molecule type" value="Genomic_DNA"/>
</dbReference>
<gene>
    <name evidence="1" type="ORF">OPT61_g1926</name>
</gene>
<comment type="caution">
    <text evidence="1">The sequence shown here is derived from an EMBL/GenBank/DDBJ whole genome shotgun (WGS) entry which is preliminary data.</text>
</comment>
<evidence type="ECO:0000313" key="1">
    <source>
        <dbReference type="EMBL" id="KAJ8116709.1"/>
    </source>
</evidence>
<reference evidence="1" key="1">
    <citation type="submission" date="2022-11" db="EMBL/GenBank/DDBJ databases">
        <title>Genome Sequence of Boeremia exigua.</title>
        <authorList>
            <person name="Buettner E."/>
        </authorList>
    </citation>
    <scope>NUCLEOTIDE SEQUENCE</scope>
    <source>
        <strain evidence="1">CU02</strain>
    </source>
</reference>
<sequence>MLGYPGPPHCNTAKTVEYDPDVVIVRVVSTKHRRTRIGLDDEWIVCSTCATAALAAARLRGGCIKECGVTTRVVIFVLPVIGYLSESPIRLTMQADPFFDCNSPTDVDTQAFLIPTARLQTGVTVTAKGRCPGAAWRISTQHDNAAVYFVVNLSRDCCENMRIHFEIRNSTVTLPDTMDVFSQEPHRGVTCDSVRGSSHSGLQARPSPPTERNAPLPASHFRSDAAVAVWTMLICIRNGGGWSSLRNDLCAQINDVSHRGLQTDLRMPPAVHYSYCIVVAPDLLVSTNTGVGLAGNFRISVEGSTLWRDRQQSSGEIGVGISQGVFRKRSLHGWQPGYWALNSVALINDRAYGVRCFSQEEQ</sequence>
<accession>A0ACC2INT5</accession>
<protein>
    <submittedName>
        <fullName evidence="1">Uncharacterized protein</fullName>
    </submittedName>
</protein>
<evidence type="ECO:0000313" key="2">
    <source>
        <dbReference type="Proteomes" id="UP001153331"/>
    </source>
</evidence>
<proteinExistence type="predicted"/>
<keyword evidence="2" id="KW-1185">Reference proteome</keyword>
<dbReference type="Proteomes" id="UP001153331">
    <property type="component" value="Unassembled WGS sequence"/>
</dbReference>
<organism evidence="1 2">
    <name type="scientific">Boeremia exigua</name>
    <dbReference type="NCBI Taxonomy" id="749465"/>
    <lineage>
        <taxon>Eukaryota</taxon>
        <taxon>Fungi</taxon>
        <taxon>Dikarya</taxon>
        <taxon>Ascomycota</taxon>
        <taxon>Pezizomycotina</taxon>
        <taxon>Dothideomycetes</taxon>
        <taxon>Pleosporomycetidae</taxon>
        <taxon>Pleosporales</taxon>
        <taxon>Pleosporineae</taxon>
        <taxon>Didymellaceae</taxon>
        <taxon>Boeremia</taxon>
    </lineage>
</organism>